<dbReference type="AlphaFoldDB" id="C5M2V8"/>
<dbReference type="GeneID" id="8297257"/>
<keyword evidence="2" id="KW-1185">Reference proteome</keyword>
<name>C5M2V8_CANTT</name>
<dbReference type="VEuPathDB" id="FungiDB:CTRG_00397"/>
<proteinExistence type="predicted"/>
<evidence type="ECO:0000313" key="2">
    <source>
        <dbReference type="Proteomes" id="UP000002037"/>
    </source>
</evidence>
<gene>
    <name evidence="1" type="ORF">CTRG_00397</name>
</gene>
<dbReference type="OrthoDB" id="2565191at2759"/>
<dbReference type="Pfam" id="PF05234">
    <property type="entry name" value="UAF_Rrn10"/>
    <property type="match status" value="1"/>
</dbReference>
<dbReference type="RefSeq" id="XP_002545616.1">
    <property type="nucleotide sequence ID" value="XM_002545570.1"/>
</dbReference>
<dbReference type="EMBL" id="GG692395">
    <property type="protein sequence ID" value="EER35658.1"/>
    <property type="molecule type" value="Genomic_DNA"/>
</dbReference>
<dbReference type="KEGG" id="ctp:CTRG_00397"/>
<dbReference type="InterPro" id="IPR022793">
    <property type="entry name" value="Rrn10"/>
</dbReference>
<dbReference type="PANTHER" id="PTHR28054">
    <property type="entry name" value="RNA POLYMERASE I-SPECIFIC TRANSCRIPTION INITIATION FACTOR RRN10"/>
    <property type="match status" value="1"/>
</dbReference>
<evidence type="ECO:0000313" key="1">
    <source>
        <dbReference type="EMBL" id="EER35658.1"/>
    </source>
</evidence>
<dbReference type="PANTHER" id="PTHR28054:SF1">
    <property type="entry name" value="RNA POLYMERASE I-SPECIFIC TRANSCRIPTION INITIATION FACTOR RRN10"/>
    <property type="match status" value="1"/>
</dbReference>
<reference evidence="1 2" key="1">
    <citation type="journal article" date="2009" name="Nature">
        <title>Evolution of pathogenicity and sexual reproduction in eight Candida genomes.</title>
        <authorList>
            <person name="Butler G."/>
            <person name="Rasmussen M.D."/>
            <person name="Lin M.F."/>
            <person name="Santos M.A."/>
            <person name="Sakthikumar S."/>
            <person name="Munro C.A."/>
            <person name="Rheinbay E."/>
            <person name="Grabherr M."/>
            <person name="Forche A."/>
            <person name="Reedy J.L."/>
            <person name="Agrafioti I."/>
            <person name="Arnaud M.B."/>
            <person name="Bates S."/>
            <person name="Brown A.J."/>
            <person name="Brunke S."/>
            <person name="Costanzo M.C."/>
            <person name="Fitzpatrick D.A."/>
            <person name="de Groot P.W."/>
            <person name="Harris D."/>
            <person name="Hoyer L.L."/>
            <person name="Hube B."/>
            <person name="Klis F.M."/>
            <person name="Kodira C."/>
            <person name="Lennard N."/>
            <person name="Logue M.E."/>
            <person name="Martin R."/>
            <person name="Neiman A.M."/>
            <person name="Nikolaou E."/>
            <person name="Quail M.A."/>
            <person name="Quinn J."/>
            <person name="Santos M.C."/>
            <person name="Schmitzberger F.F."/>
            <person name="Sherlock G."/>
            <person name="Shah P."/>
            <person name="Silverstein K.A."/>
            <person name="Skrzypek M.S."/>
            <person name="Soll D."/>
            <person name="Staggs R."/>
            <person name="Stansfield I."/>
            <person name="Stumpf M.P."/>
            <person name="Sudbery P.E."/>
            <person name="Srikantha T."/>
            <person name="Zeng Q."/>
            <person name="Berman J."/>
            <person name="Berriman M."/>
            <person name="Heitman J."/>
            <person name="Gow N.A."/>
            <person name="Lorenz M.C."/>
            <person name="Birren B.W."/>
            <person name="Kellis M."/>
            <person name="Cuomo C.A."/>
        </authorList>
    </citation>
    <scope>NUCLEOTIDE SEQUENCE [LARGE SCALE GENOMIC DNA]</scope>
    <source>
        <strain evidence="2">ATCC MYA-3404 / T1</strain>
    </source>
</reference>
<sequence length="230" mass="26295">MEKNKKNLLEEEQSGIIAETSMNISEKGEKLIHSTNVYNSCNGDYRRGQRINREYIAASKDHELIKTKRGVKVVIDKNANDLDQVFISEGRVIPPDEILDSMKPDSLKIPMKLRGDFKGDSSMLPDSDLLKAIHYFVSKKYDKVLDRKGQRRMIQSLDETALMAMGLLLESWCDEMITDEVAKMFTKKYPKEDPPLIQFDDDLVEEEIVGEEEIVVSNGDDSENNDDNDE</sequence>
<protein>
    <submittedName>
        <fullName evidence="1">Uncharacterized protein</fullName>
    </submittedName>
</protein>
<dbReference type="Proteomes" id="UP000002037">
    <property type="component" value="Unassembled WGS sequence"/>
</dbReference>
<dbReference type="GO" id="GO:0006360">
    <property type="term" value="P:transcription by RNA polymerase I"/>
    <property type="evidence" value="ECO:0007669"/>
    <property type="project" value="InterPro"/>
</dbReference>
<dbReference type="HOGENOM" id="CLU_105114_0_0_1"/>
<dbReference type="eggNOG" id="ENOG502S1BQ">
    <property type="taxonomic scope" value="Eukaryota"/>
</dbReference>
<organism evidence="1 2">
    <name type="scientific">Candida tropicalis (strain ATCC MYA-3404 / T1)</name>
    <name type="common">Yeast</name>
    <dbReference type="NCBI Taxonomy" id="294747"/>
    <lineage>
        <taxon>Eukaryota</taxon>
        <taxon>Fungi</taxon>
        <taxon>Dikarya</taxon>
        <taxon>Ascomycota</taxon>
        <taxon>Saccharomycotina</taxon>
        <taxon>Pichiomycetes</taxon>
        <taxon>Debaryomycetaceae</taxon>
        <taxon>Candida/Lodderomyces clade</taxon>
        <taxon>Candida</taxon>
    </lineage>
</organism>
<accession>C5M2V8</accession>